<evidence type="ECO:0000256" key="1">
    <source>
        <dbReference type="ARBA" id="ARBA00022490"/>
    </source>
</evidence>
<dbReference type="PANTHER" id="PTHR13242">
    <property type="entry name" value="EUKARYOTIC TRANSLATION INITIATION FACTOR 3"/>
    <property type="match status" value="1"/>
</dbReference>
<dbReference type="PANTHER" id="PTHR13242:SF0">
    <property type="entry name" value="EUKARYOTIC TRANSLATION INITIATION FACTOR 3 SUBUNIT L"/>
    <property type="match status" value="1"/>
</dbReference>
<comment type="subunit">
    <text evidence="4">Component of the eukaryotic translation initiation factor 3 (eIF-3) complex.</text>
</comment>
<evidence type="ECO:0000259" key="5">
    <source>
        <dbReference type="PROSITE" id="PS50250"/>
    </source>
</evidence>
<comment type="caution">
    <text evidence="6">The sequence shown here is derived from an EMBL/GenBank/DDBJ whole genome shotgun (WGS) entry which is preliminary data.</text>
</comment>
<dbReference type="GO" id="GO:0033290">
    <property type="term" value="C:eukaryotic 48S preinitiation complex"/>
    <property type="evidence" value="ECO:0007669"/>
    <property type="project" value="UniProtKB-UniRule"/>
</dbReference>
<name>A0A9P8QAH0_WICPI</name>
<keyword evidence="1 4" id="KW-0963">Cytoplasm</keyword>
<dbReference type="Pfam" id="PF10255">
    <property type="entry name" value="Paf67"/>
    <property type="match status" value="1"/>
</dbReference>
<dbReference type="AlphaFoldDB" id="A0A9P8QAH0"/>
<evidence type="ECO:0000313" key="6">
    <source>
        <dbReference type="EMBL" id="KAH3685874.1"/>
    </source>
</evidence>
<dbReference type="OrthoDB" id="15082at2759"/>
<dbReference type="InterPro" id="IPR000717">
    <property type="entry name" value="PCI_dom"/>
</dbReference>
<dbReference type="GO" id="GO:0016282">
    <property type="term" value="C:eukaryotic 43S preinitiation complex"/>
    <property type="evidence" value="ECO:0007669"/>
    <property type="project" value="UniProtKB-UniRule"/>
</dbReference>
<evidence type="ECO:0000256" key="2">
    <source>
        <dbReference type="ARBA" id="ARBA00022540"/>
    </source>
</evidence>
<dbReference type="GO" id="GO:0001732">
    <property type="term" value="P:formation of cytoplasmic translation initiation complex"/>
    <property type="evidence" value="ECO:0007669"/>
    <property type="project" value="UniProtKB-UniRule"/>
</dbReference>
<dbReference type="InterPro" id="IPR019382">
    <property type="entry name" value="eIF3l"/>
</dbReference>
<keyword evidence="3 4" id="KW-0648">Protein biosynthesis</keyword>
<comment type="function">
    <text evidence="4">Component of the eukaryotic translation initiation factor 3 (eIF-3) complex, which is involved in protein synthesis of a specialized repertoire of mRNAs and, together with other initiation factors, stimulates binding of mRNA and methionyl-tRNAi to the 40S ribosome. The eIF-3 complex specifically targets and initiates translation of a subset of mRNAs involved in cell proliferation.</text>
</comment>
<keyword evidence="7" id="KW-1185">Reference proteome</keyword>
<accession>A0A9P8QAH0</accession>
<dbReference type="Proteomes" id="UP000774326">
    <property type="component" value="Unassembled WGS sequence"/>
</dbReference>
<evidence type="ECO:0000313" key="7">
    <source>
        <dbReference type="Proteomes" id="UP000774326"/>
    </source>
</evidence>
<comment type="similarity">
    <text evidence="4">Belongs to the eIF-3 subunit L family.</text>
</comment>
<dbReference type="GO" id="GO:0003743">
    <property type="term" value="F:translation initiation factor activity"/>
    <property type="evidence" value="ECO:0007669"/>
    <property type="project" value="UniProtKB-UniRule"/>
</dbReference>
<proteinExistence type="inferred from homology"/>
<dbReference type="GO" id="GO:0005852">
    <property type="term" value="C:eukaryotic translation initiation factor 3 complex"/>
    <property type="evidence" value="ECO:0007669"/>
    <property type="project" value="UniProtKB-UniRule"/>
</dbReference>
<gene>
    <name evidence="6" type="ORF">WICPIJ_003163</name>
</gene>
<dbReference type="PROSITE" id="PS50250">
    <property type="entry name" value="PCI"/>
    <property type="match status" value="1"/>
</dbReference>
<keyword evidence="2 4" id="KW-0396">Initiation factor</keyword>
<dbReference type="HAMAP" id="MF_03011">
    <property type="entry name" value="eIF3l"/>
    <property type="match status" value="1"/>
</dbReference>
<evidence type="ECO:0000256" key="3">
    <source>
        <dbReference type="ARBA" id="ARBA00022917"/>
    </source>
</evidence>
<dbReference type="EMBL" id="JAEUBG010001747">
    <property type="protein sequence ID" value="KAH3685874.1"/>
    <property type="molecule type" value="Genomic_DNA"/>
</dbReference>
<protein>
    <recommendedName>
        <fullName evidence="4">Eukaryotic translation initiation factor 3 subunit L</fullName>
        <shortName evidence="4">eIF3l</shortName>
    </recommendedName>
</protein>
<reference evidence="6" key="1">
    <citation type="journal article" date="2021" name="Open Biol.">
        <title>Shared evolutionary footprints suggest mitochondrial oxidative damage underlies multiple complex I losses in fungi.</title>
        <authorList>
            <person name="Schikora-Tamarit M.A."/>
            <person name="Marcet-Houben M."/>
            <person name="Nosek J."/>
            <person name="Gabaldon T."/>
        </authorList>
    </citation>
    <scope>NUCLEOTIDE SEQUENCE</scope>
    <source>
        <strain evidence="6">CBS2887</strain>
    </source>
</reference>
<reference evidence="6" key="2">
    <citation type="submission" date="2021-01" db="EMBL/GenBank/DDBJ databases">
        <authorList>
            <person name="Schikora-Tamarit M.A."/>
        </authorList>
    </citation>
    <scope>NUCLEOTIDE SEQUENCE</scope>
    <source>
        <strain evidence="6">CBS2887</strain>
    </source>
</reference>
<sequence length="516" mass="60154">MAEEIPEQVQKFIQSFYKAFLENDVHALFNHYEVQFNKLTETYFQKSAWPDPVRQVSPLVNDDQTFLIFYSEVYYRHIYAKLSPSLEDRTGSYNNYCNLFNTLLNSEYGPVSFELPEKWLWDIIDEFIYQFNQFSYFRSKLLKAKTTESSRDLQYLEENEDTWSSYSVLNALYSLVGRSCIVEQLKDQKLNGTHSSPIEIAGEYGSLPLYKNLGYYSIIGLLRIHTISGDFTLALKTMEFIDLDRKTFFSRVPGCHFSTYYYVGFCYLMLHRYSDAIRIFSSILLYVSRTKNINKSGQYDVFTKKSEQMYALLTILIGLAPQKLDETLQNAIKEKFGDKYIKIQRSQPEEALAVYEELFKYGSPRFVSTSLHQNSNQTMNLHLKIFMLKVKSIVFMPTLKSYLSLYSSIDISKLAKFLDMEESELSSILLTYKLNNRQLKWVSGELLSGEYANVYDLDIELVEGANGKTLINVKETKTVRKFADWFIRNTIKNYAVQDSINGKFDDSKSKKNSSKK</sequence>
<evidence type="ECO:0000256" key="4">
    <source>
        <dbReference type="HAMAP-Rule" id="MF_03011"/>
    </source>
</evidence>
<comment type="subcellular location">
    <subcellularLocation>
        <location evidence="4">Cytoplasm</location>
    </subcellularLocation>
</comment>
<organism evidence="6 7">
    <name type="scientific">Wickerhamomyces pijperi</name>
    <name type="common">Yeast</name>
    <name type="synonym">Pichia pijperi</name>
    <dbReference type="NCBI Taxonomy" id="599730"/>
    <lineage>
        <taxon>Eukaryota</taxon>
        <taxon>Fungi</taxon>
        <taxon>Dikarya</taxon>
        <taxon>Ascomycota</taxon>
        <taxon>Saccharomycotina</taxon>
        <taxon>Saccharomycetes</taxon>
        <taxon>Phaffomycetales</taxon>
        <taxon>Wickerhamomycetaceae</taxon>
        <taxon>Wickerhamomyces</taxon>
    </lineage>
</organism>
<feature type="domain" description="PCI" evidence="5">
    <location>
        <begin position="275"/>
        <end position="465"/>
    </location>
</feature>